<gene>
    <name evidence="3" type="ORF">EWV88_00725</name>
</gene>
<dbReference type="PANTHER" id="PTHR46564">
    <property type="entry name" value="TRANSPOSASE"/>
    <property type="match status" value="1"/>
</dbReference>
<dbReference type="Gene3D" id="1.10.1270.10">
    <property type="entry name" value="TrpR-like"/>
    <property type="match status" value="1"/>
</dbReference>
<feature type="domain" description="Winged helix-turn helix" evidence="2">
    <location>
        <begin position="106"/>
        <end position="165"/>
    </location>
</feature>
<accession>A0A552MB13</accession>
<dbReference type="InterPro" id="IPR047655">
    <property type="entry name" value="Transpos_IS630-like"/>
</dbReference>
<evidence type="ECO:0000313" key="3">
    <source>
        <dbReference type="EMBL" id="TRV29650.1"/>
    </source>
</evidence>
<evidence type="ECO:0000259" key="1">
    <source>
        <dbReference type="Pfam" id="PF13358"/>
    </source>
</evidence>
<dbReference type="Proteomes" id="UP000318616">
    <property type="component" value="Unassembled WGS sequence"/>
</dbReference>
<dbReference type="PANTHER" id="PTHR46564:SF1">
    <property type="entry name" value="TRANSPOSASE"/>
    <property type="match status" value="1"/>
</dbReference>
<dbReference type="InterPro" id="IPR009057">
    <property type="entry name" value="Homeodomain-like_sf"/>
</dbReference>
<proteinExistence type="predicted"/>
<dbReference type="GO" id="GO:0003676">
    <property type="term" value="F:nucleic acid binding"/>
    <property type="evidence" value="ECO:0007669"/>
    <property type="project" value="InterPro"/>
</dbReference>
<evidence type="ECO:0000259" key="2">
    <source>
        <dbReference type="Pfam" id="PF13592"/>
    </source>
</evidence>
<dbReference type="NCBIfam" id="NF033545">
    <property type="entry name" value="transpos_IS630"/>
    <property type="match status" value="1"/>
</dbReference>
<dbReference type="InterPro" id="IPR025959">
    <property type="entry name" value="Winged_HTH_dom"/>
</dbReference>
<feature type="domain" description="Tc1-like transposase DDE" evidence="1">
    <location>
        <begin position="202"/>
        <end position="354"/>
    </location>
</feature>
<name>A0A552MB13_9CHRO</name>
<dbReference type="InterPro" id="IPR038116">
    <property type="entry name" value="TrpR-like_sf"/>
</dbReference>
<dbReference type="EMBL" id="SFAP01000010">
    <property type="protein sequence ID" value="TRV29650.1"/>
    <property type="molecule type" value="Genomic_DNA"/>
</dbReference>
<dbReference type="InterPro" id="IPR038717">
    <property type="entry name" value="Tc1-like_DDE_dom"/>
</dbReference>
<dbReference type="InterPro" id="IPR036397">
    <property type="entry name" value="RNaseH_sf"/>
</dbReference>
<dbReference type="Gene3D" id="3.30.420.10">
    <property type="entry name" value="Ribonuclease H-like superfamily/Ribonuclease H"/>
    <property type="match status" value="1"/>
</dbReference>
<dbReference type="Pfam" id="PF13592">
    <property type="entry name" value="HTH_33"/>
    <property type="match status" value="1"/>
</dbReference>
<dbReference type="AlphaFoldDB" id="A0A552MB13"/>
<protein>
    <submittedName>
        <fullName evidence="3">IS630 family transposase</fullName>
    </submittedName>
</protein>
<sequence length="394" mass="46584">MPAKDFLDLEEKKNLQKALKEEERAEVRERILMFLLLNDGKTQREIAEFIGCSLKTVAPWCVHGDPNNLESLEDGRKNGNHKKATEEYINLLLKIVDEDPKEFGYEFGRWTAARLAEHLEKETGIKLSGSQVRRILRRKKYVYIWAKYSLEDKQDKKLRKAFKEKLDEYLKLAKEKPESIQVWFWDGAFKVATQVRHTAPHECGFSLRVIRRRAWTKKGKRKKVNGQRKRGRVNVMGALRYNDKKRVCFMIKKGNSETFHEKLKKLHEEIRQEWINLGNLTEDFRENGPKIIIILDNASYHKKKDVIEQVEKELPNIRLEFLPAYSPDYHLIELVWHSAKEYIANREFENKEELEKVVNQLLNEGGLIIKWSRKLKNKGNAVDWVYSLYFGDIL</sequence>
<dbReference type="Pfam" id="PF13358">
    <property type="entry name" value="DDE_3"/>
    <property type="match status" value="1"/>
</dbReference>
<organism evidence="3 4">
    <name type="scientific">Microcystis wesenbergii Mw_MB_S_20031200_S109D</name>
    <dbReference type="NCBI Taxonomy" id="2486241"/>
    <lineage>
        <taxon>Bacteria</taxon>
        <taxon>Bacillati</taxon>
        <taxon>Cyanobacteriota</taxon>
        <taxon>Cyanophyceae</taxon>
        <taxon>Oscillatoriophycideae</taxon>
        <taxon>Chroococcales</taxon>
        <taxon>Microcystaceae</taxon>
        <taxon>Microcystis</taxon>
    </lineage>
</organism>
<evidence type="ECO:0000313" key="4">
    <source>
        <dbReference type="Proteomes" id="UP000318616"/>
    </source>
</evidence>
<comment type="caution">
    <text evidence="3">The sequence shown here is derived from an EMBL/GenBank/DDBJ whole genome shotgun (WGS) entry which is preliminary data.</text>
</comment>
<reference evidence="3 4" key="1">
    <citation type="submission" date="2019-01" db="EMBL/GenBank/DDBJ databases">
        <title>Coherence of Microcystis species and biogeography revealed through population genomics.</title>
        <authorList>
            <person name="Perez-Carrascal O.M."/>
            <person name="Terrat Y."/>
            <person name="Giani A."/>
            <person name="Fortin N."/>
            <person name="Tromas N."/>
            <person name="Shapiro B.J."/>
        </authorList>
    </citation>
    <scope>NUCLEOTIDE SEQUENCE [LARGE SCALE GENOMIC DNA]</scope>
    <source>
        <strain evidence="3">Mw_MB_S_20031200_S109D</strain>
    </source>
</reference>
<dbReference type="SUPFAM" id="SSF46689">
    <property type="entry name" value="Homeodomain-like"/>
    <property type="match status" value="1"/>
</dbReference>